<organism evidence="1">
    <name type="scientific">Chromera velia CCMP2878</name>
    <dbReference type="NCBI Taxonomy" id="1169474"/>
    <lineage>
        <taxon>Eukaryota</taxon>
        <taxon>Sar</taxon>
        <taxon>Alveolata</taxon>
        <taxon>Colpodellida</taxon>
        <taxon>Chromeraceae</taxon>
        <taxon>Chromera</taxon>
    </lineage>
</organism>
<dbReference type="Gene3D" id="1.20.5.2050">
    <property type="match status" value="1"/>
</dbReference>
<name>A0A0G4HLA6_9ALVE</name>
<protein>
    <submittedName>
        <fullName evidence="1">Uncharacterized protein</fullName>
    </submittedName>
</protein>
<gene>
    <name evidence="1" type="ORF">Cvel_1125</name>
</gene>
<dbReference type="VEuPathDB" id="CryptoDB:Cvel_1125"/>
<dbReference type="EMBL" id="CDMZ01003040">
    <property type="protein sequence ID" value="CEM44879.1"/>
    <property type="molecule type" value="Genomic_DNA"/>
</dbReference>
<accession>A0A0G4HLA6</accession>
<dbReference type="AlphaFoldDB" id="A0A0G4HLA6"/>
<evidence type="ECO:0000313" key="1">
    <source>
        <dbReference type="EMBL" id="CEM44879.1"/>
    </source>
</evidence>
<sequence length="229" mass="27334">MLRHCCGTRHSGVPACRRVVSYLSGPRAVSAHDVSLQSVPFLRGQVRWKHPYKPRTREVQHPHIPHPENMLQPRALREAATEGNALFIPENYQNLKELEAMRTGEYLGEDYPYKFLSHRYWRGRKYNVLFNKYNWSFSDVKGVTWHERLRWIITEWVEDGKPRHRAFVSNHGLLRAKKAAERFRRSLEVVGRVDNRRTERQLKERNLAKKAERELRRYRYHLVIAGKRN</sequence>
<dbReference type="PhylomeDB" id="A0A0G4HLA6"/>
<reference evidence="1" key="1">
    <citation type="submission" date="2014-11" db="EMBL/GenBank/DDBJ databases">
        <authorList>
            <person name="Otto D Thomas"/>
            <person name="Naeem Raeece"/>
        </authorList>
    </citation>
    <scope>NUCLEOTIDE SEQUENCE</scope>
</reference>
<proteinExistence type="predicted"/>